<dbReference type="PANTHER" id="PTHR47977">
    <property type="entry name" value="RAS-RELATED PROTEIN RAB"/>
    <property type="match status" value="1"/>
</dbReference>
<keyword evidence="2" id="KW-0547">Nucleotide-binding</keyword>
<dbReference type="NCBIfam" id="TIGR00231">
    <property type="entry name" value="small_GTP"/>
    <property type="match status" value="1"/>
</dbReference>
<dbReference type="InterPro" id="IPR027417">
    <property type="entry name" value="P-loop_NTPase"/>
</dbReference>
<evidence type="ECO:0000256" key="5">
    <source>
        <dbReference type="ARBA" id="ARBA00037868"/>
    </source>
</evidence>
<dbReference type="EMBL" id="KZ155776">
    <property type="protein sequence ID" value="OUS48014.1"/>
    <property type="molecule type" value="Genomic_DNA"/>
</dbReference>
<dbReference type="Proteomes" id="UP000195557">
    <property type="component" value="Unassembled WGS sequence"/>
</dbReference>
<dbReference type="FunFam" id="3.40.50.300:FF:001129">
    <property type="entry name" value="ras-related protein Rab-44 isoform X2"/>
    <property type="match status" value="1"/>
</dbReference>
<dbReference type="GO" id="GO:0012505">
    <property type="term" value="C:endomembrane system"/>
    <property type="evidence" value="ECO:0007669"/>
    <property type="project" value="UniProtKB-SubCell"/>
</dbReference>
<comment type="subcellular location">
    <subcellularLocation>
        <location evidence="5">Endomembrane system</location>
        <topology evidence="5">Lipid-anchor</topology>
    </subcellularLocation>
</comment>
<dbReference type="InterPro" id="IPR001806">
    <property type="entry name" value="Small_GTPase"/>
</dbReference>
<dbReference type="SUPFAM" id="SSF52540">
    <property type="entry name" value="P-loop containing nucleoside triphosphate hydrolases"/>
    <property type="match status" value="1"/>
</dbReference>
<dbReference type="PROSITE" id="PS51417">
    <property type="entry name" value="ARF"/>
    <property type="match status" value="1"/>
</dbReference>
<dbReference type="Gene3D" id="3.40.50.300">
    <property type="entry name" value="P-loop containing nucleotide triphosphate hydrolases"/>
    <property type="match status" value="1"/>
</dbReference>
<gene>
    <name evidence="6" type="ORF">BE221DRAFT_144615</name>
</gene>
<proteinExistence type="inferred from homology"/>
<dbReference type="eggNOG" id="KOG0080">
    <property type="taxonomic scope" value="Eukaryota"/>
</dbReference>
<keyword evidence="3" id="KW-0342">GTP-binding</keyword>
<reference evidence="6" key="1">
    <citation type="submission" date="2017-04" db="EMBL/GenBank/DDBJ databases">
        <title>Population genomics of picophytoplankton unveils novel chromosome hypervariability.</title>
        <authorList>
            <consortium name="DOE Joint Genome Institute"/>
            <person name="Blanc-Mathieu R."/>
            <person name="Krasovec M."/>
            <person name="Hebrard M."/>
            <person name="Yau S."/>
            <person name="Desgranges E."/>
            <person name="Martin J."/>
            <person name="Schackwitz W."/>
            <person name="Kuo A."/>
            <person name="Salin G."/>
            <person name="Donnadieu C."/>
            <person name="Desdevises Y."/>
            <person name="Sanchez-Ferandin S."/>
            <person name="Moreau H."/>
            <person name="Rivals E."/>
            <person name="Grigoriev I.V."/>
            <person name="Grimsley N."/>
            <person name="Eyre-Walker A."/>
            <person name="Piganeau G."/>
        </authorList>
    </citation>
    <scope>NUCLEOTIDE SEQUENCE [LARGE SCALE GENOMIC DNA]</scope>
    <source>
        <strain evidence="6">RCC 1115</strain>
    </source>
</reference>
<dbReference type="GO" id="GO:0005525">
    <property type="term" value="F:GTP binding"/>
    <property type="evidence" value="ECO:0007669"/>
    <property type="project" value="UniProtKB-KW"/>
</dbReference>
<protein>
    <submittedName>
        <fullName evidence="6">Putative GTP-binding protein RAB1Y</fullName>
    </submittedName>
</protein>
<dbReference type="InterPro" id="IPR005225">
    <property type="entry name" value="Small_GTP-bd"/>
</dbReference>
<dbReference type="AlphaFoldDB" id="A0A1Y5IIM9"/>
<dbReference type="Pfam" id="PF00071">
    <property type="entry name" value="Ras"/>
    <property type="match status" value="1"/>
</dbReference>
<dbReference type="InterPro" id="IPR050227">
    <property type="entry name" value="Rab"/>
</dbReference>
<dbReference type="SMART" id="SM00175">
    <property type="entry name" value="RAB"/>
    <property type="match status" value="1"/>
</dbReference>
<name>A0A1Y5IIM9_OSTTA</name>
<dbReference type="GO" id="GO:0003924">
    <property type="term" value="F:GTPase activity"/>
    <property type="evidence" value="ECO:0007669"/>
    <property type="project" value="InterPro"/>
</dbReference>
<dbReference type="SMART" id="SM00173">
    <property type="entry name" value="RAS"/>
    <property type="match status" value="1"/>
</dbReference>
<dbReference type="PROSITE" id="PS51419">
    <property type="entry name" value="RAB"/>
    <property type="match status" value="1"/>
</dbReference>
<dbReference type="SMART" id="SM00174">
    <property type="entry name" value="RHO"/>
    <property type="match status" value="1"/>
</dbReference>
<evidence type="ECO:0000256" key="1">
    <source>
        <dbReference type="ARBA" id="ARBA00006270"/>
    </source>
</evidence>
<dbReference type="PROSITE" id="PS51421">
    <property type="entry name" value="RAS"/>
    <property type="match status" value="1"/>
</dbReference>
<evidence type="ECO:0000256" key="4">
    <source>
        <dbReference type="ARBA" id="ARBA00023288"/>
    </source>
</evidence>
<sequence>MPVKKGHCLASAANMTPSGLEWEFVTHGHFVTRDSDDMSSDEAPYDHLVKILLVGDSGVGKSSIVTRFVSDSFEELSPTVGVDFKLKRLDVDGKRLKLTVWDTAGQERFRTLTSSYYRGAHGVVFVYDVTSAASFAALRETWLKEVDMYGTIESSVKIVIGNKIDKDSERAVTREEGVAFAKENGCLFLECSAKTKVRVAEAFDELVKGILETPGLLVDSNDGEDRVKLGAYADHAGSGCC</sequence>
<comment type="similarity">
    <text evidence="1">Belongs to the small GTPase superfamily. Rab family.</text>
</comment>
<dbReference type="PRINTS" id="PR00449">
    <property type="entry name" value="RASTRNSFRMNG"/>
</dbReference>
<keyword evidence="4" id="KW-0449">Lipoprotein</keyword>
<evidence type="ECO:0000256" key="3">
    <source>
        <dbReference type="ARBA" id="ARBA00023134"/>
    </source>
</evidence>
<dbReference type="SMART" id="SM00176">
    <property type="entry name" value="RAN"/>
    <property type="match status" value="1"/>
</dbReference>
<accession>A0A1Y5IIM9</accession>
<evidence type="ECO:0000256" key="2">
    <source>
        <dbReference type="ARBA" id="ARBA00022741"/>
    </source>
</evidence>
<evidence type="ECO:0000313" key="6">
    <source>
        <dbReference type="EMBL" id="OUS48014.1"/>
    </source>
</evidence>
<organism evidence="6">
    <name type="scientific">Ostreococcus tauri</name>
    <name type="common">Marine green alga</name>
    <dbReference type="NCBI Taxonomy" id="70448"/>
    <lineage>
        <taxon>Eukaryota</taxon>
        <taxon>Viridiplantae</taxon>
        <taxon>Chlorophyta</taxon>
        <taxon>Mamiellophyceae</taxon>
        <taxon>Mamiellales</taxon>
        <taxon>Bathycoccaceae</taxon>
        <taxon>Ostreococcus</taxon>
    </lineage>
</organism>